<proteinExistence type="predicted"/>
<protein>
    <submittedName>
        <fullName evidence="1">Uncharacterized protein</fullName>
    </submittedName>
</protein>
<dbReference type="AlphaFoldDB" id="A0A0E9XZJ1"/>
<evidence type="ECO:0000313" key="1">
    <source>
        <dbReference type="EMBL" id="JAI07114.1"/>
    </source>
</evidence>
<reference evidence="1" key="1">
    <citation type="submission" date="2014-11" db="EMBL/GenBank/DDBJ databases">
        <authorList>
            <person name="Amaro Gonzalez C."/>
        </authorList>
    </citation>
    <scope>NUCLEOTIDE SEQUENCE</scope>
</reference>
<dbReference type="EMBL" id="GBXM01001464">
    <property type="protein sequence ID" value="JAI07114.1"/>
    <property type="molecule type" value="Transcribed_RNA"/>
</dbReference>
<sequence>MCLTISDFPLYNASTNEGLVRNNHGPKKKSKFFGRSSCAKKVIPVSENSVPSKSTVFNVFQ</sequence>
<name>A0A0E9XZJ1_ANGAN</name>
<reference evidence="1" key="2">
    <citation type="journal article" date="2015" name="Fish Shellfish Immunol.">
        <title>Early steps in the European eel (Anguilla anguilla)-Vibrio vulnificus interaction in the gills: Role of the RtxA13 toxin.</title>
        <authorList>
            <person name="Callol A."/>
            <person name="Pajuelo D."/>
            <person name="Ebbesson L."/>
            <person name="Teles M."/>
            <person name="MacKenzie S."/>
            <person name="Amaro C."/>
        </authorList>
    </citation>
    <scope>NUCLEOTIDE SEQUENCE</scope>
</reference>
<accession>A0A0E9XZJ1</accession>
<organism evidence="1">
    <name type="scientific">Anguilla anguilla</name>
    <name type="common">European freshwater eel</name>
    <name type="synonym">Muraena anguilla</name>
    <dbReference type="NCBI Taxonomy" id="7936"/>
    <lineage>
        <taxon>Eukaryota</taxon>
        <taxon>Metazoa</taxon>
        <taxon>Chordata</taxon>
        <taxon>Craniata</taxon>
        <taxon>Vertebrata</taxon>
        <taxon>Euteleostomi</taxon>
        <taxon>Actinopterygii</taxon>
        <taxon>Neopterygii</taxon>
        <taxon>Teleostei</taxon>
        <taxon>Anguilliformes</taxon>
        <taxon>Anguillidae</taxon>
        <taxon>Anguilla</taxon>
    </lineage>
</organism>